<feature type="transmembrane region" description="Helical" evidence="1">
    <location>
        <begin position="189"/>
        <end position="211"/>
    </location>
</feature>
<keyword evidence="1" id="KW-0472">Membrane</keyword>
<feature type="transmembrane region" description="Helical" evidence="1">
    <location>
        <begin position="53"/>
        <end position="78"/>
    </location>
</feature>
<keyword evidence="1" id="KW-1133">Transmembrane helix</keyword>
<organism evidence="2 3">
    <name type="scientific">Candidatus Kapaibacterium thiocyanatum</name>
    <dbReference type="NCBI Taxonomy" id="1895771"/>
    <lineage>
        <taxon>Bacteria</taxon>
        <taxon>Pseudomonadati</taxon>
        <taxon>Candidatus Kapaibacteriota</taxon>
        <taxon>Candidatus Kapaibacteriia</taxon>
        <taxon>Candidatus Kapaibacteriales</taxon>
        <taxon>Candidatus Kapaibacteriaceae</taxon>
        <taxon>Candidatus Kapaibacterium</taxon>
    </lineage>
</organism>
<comment type="caution">
    <text evidence="2">The sequence shown here is derived from an EMBL/GenBank/DDBJ whole genome shotgun (WGS) entry which is preliminary data.</text>
</comment>
<feature type="transmembrane region" description="Helical" evidence="1">
    <location>
        <begin position="279"/>
        <end position="299"/>
    </location>
</feature>
<name>A0A1M3L5Q0_9BACT</name>
<proteinExistence type="predicted"/>
<feature type="transmembrane region" description="Helical" evidence="1">
    <location>
        <begin position="130"/>
        <end position="149"/>
    </location>
</feature>
<evidence type="ECO:0000256" key="1">
    <source>
        <dbReference type="SAM" id="Phobius"/>
    </source>
</evidence>
<accession>A0A1M3L5Q0</accession>
<keyword evidence="1" id="KW-0812">Transmembrane</keyword>
<feature type="transmembrane region" description="Helical" evidence="1">
    <location>
        <begin position="161"/>
        <end position="183"/>
    </location>
</feature>
<dbReference type="Proteomes" id="UP000184233">
    <property type="component" value="Unassembled WGS sequence"/>
</dbReference>
<feature type="transmembrane region" description="Helical" evidence="1">
    <location>
        <begin position="238"/>
        <end position="259"/>
    </location>
</feature>
<evidence type="ECO:0000313" key="3">
    <source>
        <dbReference type="Proteomes" id="UP000184233"/>
    </source>
</evidence>
<feature type="transmembrane region" description="Helical" evidence="1">
    <location>
        <begin position="18"/>
        <end position="41"/>
    </location>
</feature>
<feature type="transmembrane region" description="Helical" evidence="1">
    <location>
        <begin position="410"/>
        <end position="428"/>
    </location>
</feature>
<evidence type="ECO:0008006" key="4">
    <source>
        <dbReference type="Google" id="ProtNLM"/>
    </source>
</evidence>
<dbReference type="EMBL" id="MKVH01000003">
    <property type="protein sequence ID" value="OJX60881.1"/>
    <property type="molecule type" value="Genomic_DNA"/>
</dbReference>
<feature type="transmembrane region" description="Helical" evidence="1">
    <location>
        <begin position="311"/>
        <end position="329"/>
    </location>
</feature>
<gene>
    <name evidence="2" type="ORF">BGO89_04775</name>
</gene>
<protein>
    <recommendedName>
        <fullName evidence="4">Polysaccharide biosynthesis protein C-terminal domain-containing protein</fullName>
    </recommendedName>
</protein>
<evidence type="ECO:0000313" key="2">
    <source>
        <dbReference type="EMBL" id="OJX60881.1"/>
    </source>
</evidence>
<feature type="transmembrane region" description="Helical" evidence="1">
    <location>
        <begin position="381"/>
        <end position="404"/>
    </location>
</feature>
<feature type="transmembrane region" description="Helical" evidence="1">
    <location>
        <begin position="90"/>
        <end position="110"/>
    </location>
</feature>
<reference evidence="2 3" key="1">
    <citation type="submission" date="2016-09" db="EMBL/GenBank/DDBJ databases">
        <title>Genome-resolved meta-omics ties microbial dynamics to process performance in biotechnology for thiocyanate degradation.</title>
        <authorList>
            <person name="Kantor R.S."/>
            <person name="Huddy R.J."/>
            <person name="Iyer R."/>
            <person name="Thomas B.C."/>
            <person name="Brown C.T."/>
            <person name="Anantharaman K."/>
            <person name="Tringe S."/>
            <person name="Hettich R.L."/>
            <person name="Harrison S.T."/>
            <person name="Banfield J.F."/>
        </authorList>
    </citation>
    <scope>NUCLEOTIDE SEQUENCE [LARGE SCALE GENOMIC DNA]</scope>
    <source>
        <strain evidence="2">59-99</strain>
    </source>
</reference>
<feature type="transmembrane region" description="Helical" evidence="1">
    <location>
        <begin position="349"/>
        <end position="369"/>
    </location>
</feature>
<sequence length="441" mass="48500">MSSTTSEPSLTTSTILRFWIPLCATWLMMAVESPILTSVIARLDVPMYNLAAYGVAVALAMFIEAPVIMLLSTSVALAKDRLAVEALRAFTRRINIIVTVGMIVVCIPPVYDLIVHQVIRIPDEVSRLMYRGLVCMIPWPAAIGYRRFYQGLLIRNGFTRRVAYGTVVRLFTMAFSASVLVLFSPFDGVVIGTVSLTSGVILEAWATRWMARSTLRALRRQDPAACAPPPTTRDILRFYMPLALTSIVGFVVTPMLAFFMGRARLPVESLAVLPVVDSFVFLFRSFGFSYQEVGIALLGEGNRHYTAIRKVGVMIIVGTTVALGLVAFTPLSEVIYAGVYGLKPELADFAVEPTMILILLPMLSVLYSLQRAVLITARRNVAVTWSTITEVSCIAATMILTLWLFDLPGAMAAALAMVVGRVIANIYLRREVSKALKMTPR</sequence>
<dbReference type="STRING" id="1895771.BGO89_04775"/>
<dbReference type="AlphaFoldDB" id="A0A1M3L5Q0"/>